<dbReference type="InterPro" id="IPR002938">
    <property type="entry name" value="FAD-bd"/>
</dbReference>
<dbReference type="PANTHER" id="PTHR13789:SF309">
    <property type="entry name" value="PUTATIVE (AFU_ORTHOLOGUE AFUA_6G14510)-RELATED"/>
    <property type="match status" value="1"/>
</dbReference>
<dbReference type="PANTHER" id="PTHR13789">
    <property type="entry name" value="MONOOXYGENASE"/>
    <property type="match status" value="1"/>
</dbReference>
<dbReference type="InterPro" id="IPR050493">
    <property type="entry name" value="FAD-dep_Monooxygenase_BioMet"/>
</dbReference>
<dbReference type="InterPro" id="IPR036188">
    <property type="entry name" value="FAD/NAD-bd_sf"/>
</dbReference>
<dbReference type="Gene3D" id="3.50.50.60">
    <property type="entry name" value="FAD/NAD(P)-binding domain"/>
    <property type="match status" value="1"/>
</dbReference>
<gene>
    <name evidence="4" type="ORF">GCM10017653_07390</name>
</gene>
<dbReference type="Proteomes" id="UP001143330">
    <property type="component" value="Unassembled WGS sequence"/>
</dbReference>
<accession>A0A9W6JV44</accession>
<dbReference type="Pfam" id="PF01494">
    <property type="entry name" value="FAD_binding_3"/>
    <property type="match status" value="1"/>
</dbReference>
<organism evidence="4 5">
    <name type="scientific">Ancylobacter defluvii</name>
    <dbReference type="NCBI Taxonomy" id="1282440"/>
    <lineage>
        <taxon>Bacteria</taxon>
        <taxon>Pseudomonadati</taxon>
        <taxon>Pseudomonadota</taxon>
        <taxon>Alphaproteobacteria</taxon>
        <taxon>Hyphomicrobiales</taxon>
        <taxon>Xanthobacteraceae</taxon>
        <taxon>Ancylobacter</taxon>
    </lineage>
</organism>
<proteinExistence type="predicted"/>
<evidence type="ECO:0000256" key="1">
    <source>
        <dbReference type="ARBA" id="ARBA00023002"/>
    </source>
</evidence>
<evidence type="ECO:0000313" key="4">
    <source>
        <dbReference type="EMBL" id="GLK82670.1"/>
    </source>
</evidence>
<dbReference type="SUPFAM" id="SSF51905">
    <property type="entry name" value="FAD/NAD(P)-binding domain"/>
    <property type="match status" value="1"/>
</dbReference>
<dbReference type="GO" id="GO:0071949">
    <property type="term" value="F:FAD binding"/>
    <property type="evidence" value="ECO:0007669"/>
    <property type="project" value="InterPro"/>
</dbReference>
<sequence>MDRATRIAIVGAGIAGLTAAGLLQQQGYGVTVFEQAENFSRIGAGIILGASTAKVMRRLGIEDVMVRTGIKPDAFVSRDVASGAVLNEFVFDAVAERRFGGPFVNIHRADLHRLLVSRLKPGSIRFEHHLAGLDETGDGVRLTFVNGARVEADLVIGADGIRSVVREAIVGRATPRYVGKVALRAVFPASRAVGVPIRDCTKWWGEERHLLSYFMTERRDECYVMAAVPSDAWHADSPPGPGSREDFLAAFPTAHPDLRALLEATDNVSLLPICDRVRNDVWSAGRAVLMGDACHAVRPFMAAGGSMAIEDAAILARAIAACNSPEQAFHVYAASRIPRVGDVQRISAENSWMKLPGDTSWFFGYDPFSDALDQAA</sequence>
<dbReference type="PRINTS" id="PR00420">
    <property type="entry name" value="RNGMNOXGNASE"/>
</dbReference>
<evidence type="ECO:0000256" key="2">
    <source>
        <dbReference type="ARBA" id="ARBA00023033"/>
    </source>
</evidence>
<evidence type="ECO:0000259" key="3">
    <source>
        <dbReference type="Pfam" id="PF01494"/>
    </source>
</evidence>
<dbReference type="GO" id="GO:0004497">
    <property type="term" value="F:monooxygenase activity"/>
    <property type="evidence" value="ECO:0007669"/>
    <property type="project" value="UniProtKB-KW"/>
</dbReference>
<protein>
    <submittedName>
        <fullName evidence="4">Monooxygenase</fullName>
    </submittedName>
</protein>
<feature type="domain" description="FAD-binding" evidence="3">
    <location>
        <begin position="5"/>
        <end position="342"/>
    </location>
</feature>
<keyword evidence="1" id="KW-0560">Oxidoreductase</keyword>
<reference evidence="4" key="1">
    <citation type="journal article" date="2014" name="Int. J. Syst. Evol. Microbiol.">
        <title>Complete genome sequence of Corynebacterium casei LMG S-19264T (=DSM 44701T), isolated from a smear-ripened cheese.</title>
        <authorList>
            <consortium name="US DOE Joint Genome Institute (JGI-PGF)"/>
            <person name="Walter F."/>
            <person name="Albersmeier A."/>
            <person name="Kalinowski J."/>
            <person name="Ruckert C."/>
        </authorList>
    </citation>
    <scope>NUCLEOTIDE SEQUENCE</scope>
    <source>
        <strain evidence="4">VKM B-2789</strain>
    </source>
</reference>
<evidence type="ECO:0000313" key="5">
    <source>
        <dbReference type="Proteomes" id="UP001143330"/>
    </source>
</evidence>
<dbReference type="AlphaFoldDB" id="A0A9W6JV44"/>
<dbReference type="RefSeq" id="WP_213366041.1">
    <property type="nucleotide sequence ID" value="NZ_BSFM01000004.1"/>
</dbReference>
<reference evidence="4" key="2">
    <citation type="submission" date="2023-01" db="EMBL/GenBank/DDBJ databases">
        <authorList>
            <person name="Sun Q."/>
            <person name="Evtushenko L."/>
        </authorList>
    </citation>
    <scope>NUCLEOTIDE SEQUENCE</scope>
    <source>
        <strain evidence="4">VKM B-2789</strain>
    </source>
</reference>
<keyword evidence="5" id="KW-1185">Reference proteome</keyword>
<dbReference type="EMBL" id="BSFM01000004">
    <property type="protein sequence ID" value="GLK82670.1"/>
    <property type="molecule type" value="Genomic_DNA"/>
</dbReference>
<keyword evidence="2 4" id="KW-0503">Monooxygenase</keyword>
<comment type="caution">
    <text evidence="4">The sequence shown here is derived from an EMBL/GenBank/DDBJ whole genome shotgun (WGS) entry which is preliminary data.</text>
</comment>
<name>A0A9W6JV44_9HYPH</name>